<evidence type="ECO:0000313" key="2">
    <source>
        <dbReference type="Proteomes" id="UP000325081"/>
    </source>
</evidence>
<protein>
    <submittedName>
        <fullName evidence="1">GTP binding protein</fullName>
    </submittedName>
</protein>
<name>A0A5A7Q0H6_STRAF</name>
<dbReference type="EMBL" id="BKCP01005516">
    <property type="protein sequence ID" value="GER38406.1"/>
    <property type="molecule type" value="Genomic_DNA"/>
</dbReference>
<dbReference type="AlphaFoldDB" id="A0A5A7Q0H6"/>
<reference evidence="2" key="1">
    <citation type="journal article" date="2019" name="Curr. Biol.">
        <title>Genome Sequence of Striga asiatica Provides Insight into the Evolution of Plant Parasitism.</title>
        <authorList>
            <person name="Yoshida S."/>
            <person name="Kim S."/>
            <person name="Wafula E.K."/>
            <person name="Tanskanen J."/>
            <person name="Kim Y.M."/>
            <person name="Honaas L."/>
            <person name="Yang Z."/>
            <person name="Spallek T."/>
            <person name="Conn C.E."/>
            <person name="Ichihashi Y."/>
            <person name="Cheong K."/>
            <person name="Cui S."/>
            <person name="Der J.P."/>
            <person name="Gundlach H."/>
            <person name="Jiao Y."/>
            <person name="Hori C."/>
            <person name="Ishida J.K."/>
            <person name="Kasahara H."/>
            <person name="Kiba T."/>
            <person name="Kim M.S."/>
            <person name="Koo N."/>
            <person name="Laohavisit A."/>
            <person name="Lee Y.H."/>
            <person name="Lumba S."/>
            <person name="McCourt P."/>
            <person name="Mortimer J.C."/>
            <person name="Mutuku J.M."/>
            <person name="Nomura T."/>
            <person name="Sasaki-Sekimoto Y."/>
            <person name="Seto Y."/>
            <person name="Wang Y."/>
            <person name="Wakatake T."/>
            <person name="Sakakibara H."/>
            <person name="Demura T."/>
            <person name="Yamaguchi S."/>
            <person name="Yoneyama K."/>
            <person name="Manabe R.I."/>
            <person name="Nelson D.C."/>
            <person name="Schulman A.H."/>
            <person name="Timko M.P."/>
            <person name="dePamphilis C.W."/>
            <person name="Choi D."/>
            <person name="Shirasu K."/>
        </authorList>
    </citation>
    <scope>NUCLEOTIDE SEQUENCE [LARGE SCALE GENOMIC DNA]</scope>
    <source>
        <strain evidence="2">cv. UVA1</strain>
    </source>
</reference>
<dbReference type="Proteomes" id="UP000325081">
    <property type="component" value="Unassembled WGS sequence"/>
</dbReference>
<comment type="caution">
    <text evidence="1">The sequence shown here is derived from an EMBL/GenBank/DDBJ whole genome shotgun (WGS) entry which is preliminary data.</text>
</comment>
<sequence>MPMGTLSLGSTITSTALAELEYPIPMRSSLWMPEETLFSPSAANASSNWFLYDGETTDNPRFTVMKRKSINNSRKWAAHVISNDSNNHNNYVIEANHCCYCVYDEKRRRRVVELKPKENFCQRPRFWCRCFPIASIP</sequence>
<dbReference type="SUPFAM" id="SSF54518">
    <property type="entry name" value="Tubby C-terminal domain-like"/>
    <property type="match status" value="1"/>
</dbReference>
<keyword evidence="2" id="KW-1185">Reference proteome</keyword>
<gene>
    <name evidence="1" type="ORF">STAS_14934</name>
</gene>
<evidence type="ECO:0000313" key="1">
    <source>
        <dbReference type="EMBL" id="GER38406.1"/>
    </source>
</evidence>
<accession>A0A5A7Q0H6</accession>
<dbReference type="InterPro" id="IPR025659">
    <property type="entry name" value="Tubby-like_C"/>
</dbReference>
<dbReference type="OrthoDB" id="748129at2759"/>
<proteinExistence type="predicted"/>
<organism evidence="1 2">
    <name type="scientific">Striga asiatica</name>
    <name type="common">Asiatic witchweed</name>
    <name type="synonym">Buchnera asiatica</name>
    <dbReference type="NCBI Taxonomy" id="4170"/>
    <lineage>
        <taxon>Eukaryota</taxon>
        <taxon>Viridiplantae</taxon>
        <taxon>Streptophyta</taxon>
        <taxon>Embryophyta</taxon>
        <taxon>Tracheophyta</taxon>
        <taxon>Spermatophyta</taxon>
        <taxon>Magnoliopsida</taxon>
        <taxon>eudicotyledons</taxon>
        <taxon>Gunneridae</taxon>
        <taxon>Pentapetalae</taxon>
        <taxon>asterids</taxon>
        <taxon>lamiids</taxon>
        <taxon>Lamiales</taxon>
        <taxon>Orobanchaceae</taxon>
        <taxon>Buchnereae</taxon>
        <taxon>Striga</taxon>
    </lineage>
</organism>